<feature type="transmembrane region" description="Helical" evidence="1">
    <location>
        <begin position="180"/>
        <end position="203"/>
    </location>
</feature>
<keyword evidence="1" id="KW-0812">Transmembrane</keyword>
<evidence type="ECO:0000256" key="1">
    <source>
        <dbReference type="SAM" id="Phobius"/>
    </source>
</evidence>
<gene>
    <name evidence="2" type="ORF">DBRI00130_LOCUS39478</name>
</gene>
<feature type="transmembrane region" description="Helical" evidence="1">
    <location>
        <begin position="121"/>
        <end position="142"/>
    </location>
</feature>
<dbReference type="EMBL" id="HBNS01054420">
    <property type="protein sequence ID" value="CAE4656522.1"/>
    <property type="molecule type" value="Transcribed_RNA"/>
</dbReference>
<protein>
    <submittedName>
        <fullName evidence="2">Uncharacterized protein</fullName>
    </submittedName>
</protein>
<keyword evidence="1" id="KW-1133">Transmembrane helix</keyword>
<proteinExistence type="predicted"/>
<feature type="transmembrane region" description="Helical" evidence="1">
    <location>
        <begin position="148"/>
        <end position="168"/>
    </location>
</feature>
<dbReference type="AlphaFoldDB" id="A0A7S4SUW7"/>
<accession>A0A7S4SUW7</accession>
<feature type="transmembrane region" description="Helical" evidence="1">
    <location>
        <begin position="37"/>
        <end position="58"/>
    </location>
</feature>
<feature type="transmembrane region" description="Helical" evidence="1">
    <location>
        <begin position="215"/>
        <end position="238"/>
    </location>
</feature>
<sequence>MVLDASWHVGIIKYAVDVISISVSSNMLRGPMAPGSLTLIGVTFVSALISLGVLINLIKYNVDPYPYGIIYSGTLMLLCVEVWFQEDPELFNGSRLKGYPFFLFHDAGAAKTKAPVPMSSYTRVFGAWHAGGVCLCFFVHVLANDFPLAQKAQISLALGLLWLIWAAINQWRTIYGAAQFCQMAIMVHSLTGPGCGLCGYWQLWYWYVNRTSENYTVSECILLGTFASYFLCATVWLLTQERKEAAPDLIDGRQQEGRRQKTD</sequence>
<name>A0A7S4SUW7_9STRA</name>
<keyword evidence="1" id="KW-0472">Membrane</keyword>
<evidence type="ECO:0000313" key="2">
    <source>
        <dbReference type="EMBL" id="CAE4656522.1"/>
    </source>
</evidence>
<feature type="transmembrane region" description="Helical" evidence="1">
    <location>
        <begin position="64"/>
        <end position="84"/>
    </location>
</feature>
<reference evidence="2" key="1">
    <citation type="submission" date="2021-01" db="EMBL/GenBank/DDBJ databases">
        <authorList>
            <person name="Corre E."/>
            <person name="Pelletier E."/>
            <person name="Niang G."/>
            <person name="Scheremetjew M."/>
            <person name="Finn R."/>
            <person name="Kale V."/>
            <person name="Holt S."/>
            <person name="Cochrane G."/>
            <person name="Meng A."/>
            <person name="Brown T."/>
            <person name="Cohen L."/>
        </authorList>
    </citation>
    <scope>NUCLEOTIDE SEQUENCE</scope>
    <source>
        <strain evidence="2">GSO104</strain>
    </source>
</reference>
<organism evidence="2">
    <name type="scientific">Ditylum brightwellii</name>
    <dbReference type="NCBI Taxonomy" id="49249"/>
    <lineage>
        <taxon>Eukaryota</taxon>
        <taxon>Sar</taxon>
        <taxon>Stramenopiles</taxon>
        <taxon>Ochrophyta</taxon>
        <taxon>Bacillariophyta</taxon>
        <taxon>Mediophyceae</taxon>
        <taxon>Lithodesmiophycidae</taxon>
        <taxon>Lithodesmiales</taxon>
        <taxon>Lithodesmiaceae</taxon>
        <taxon>Ditylum</taxon>
    </lineage>
</organism>